<dbReference type="EMBL" id="CP107716">
    <property type="protein sequence ID" value="UYQ73301.1"/>
    <property type="molecule type" value="Genomic_DNA"/>
</dbReference>
<dbReference type="InterPro" id="IPR006696">
    <property type="entry name" value="DUF423"/>
</dbReference>
<gene>
    <name evidence="2" type="ORF">OF122_05940</name>
</gene>
<proteinExistence type="predicted"/>
<dbReference type="Pfam" id="PF04241">
    <property type="entry name" value="DUF423"/>
    <property type="match status" value="1"/>
</dbReference>
<keyword evidence="1" id="KW-0812">Transmembrane</keyword>
<evidence type="ECO:0000256" key="1">
    <source>
        <dbReference type="SAM" id="Phobius"/>
    </source>
</evidence>
<feature type="transmembrane region" description="Helical" evidence="1">
    <location>
        <begin position="32"/>
        <end position="52"/>
    </location>
</feature>
<evidence type="ECO:0000313" key="2">
    <source>
        <dbReference type="EMBL" id="UYQ73301.1"/>
    </source>
</evidence>
<evidence type="ECO:0000313" key="3">
    <source>
        <dbReference type="Proteomes" id="UP001163882"/>
    </source>
</evidence>
<name>A0ABY6IS57_9HYPH</name>
<feature type="transmembrane region" description="Helical" evidence="1">
    <location>
        <begin position="91"/>
        <end position="113"/>
    </location>
</feature>
<protein>
    <submittedName>
        <fullName evidence="2">DUF423 domain-containing protein</fullName>
    </submittedName>
</protein>
<reference evidence="2" key="1">
    <citation type="submission" date="2022-10" db="EMBL/GenBank/DDBJ databases">
        <title>YIM 151497 complete genome.</title>
        <authorList>
            <person name="Chen X."/>
        </authorList>
    </citation>
    <scope>NUCLEOTIDE SEQUENCE</scope>
    <source>
        <strain evidence="2">YIM 151497</strain>
    </source>
</reference>
<feature type="transmembrane region" description="Helical" evidence="1">
    <location>
        <begin position="59"/>
        <end position="79"/>
    </location>
</feature>
<sequence>MSPLERTAIALAGLLGATGIMAAAASSHAGAALLGPYSLIALSHAPAILALALAPLPRIFNWALIVLAVGAVLFCADLAVRHFAGASPLPLLAPIGGMTLIAGWLLVLVGGLFGRRG</sequence>
<dbReference type="Proteomes" id="UP001163882">
    <property type="component" value="Chromosome"/>
</dbReference>
<dbReference type="RefSeq" id="WP_264226890.1">
    <property type="nucleotide sequence ID" value="NZ_CP107716.1"/>
</dbReference>
<keyword evidence="3" id="KW-1185">Reference proteome</keyword>
<accession>A0ABY6IS57</accession>
<organism evidence="2 3">
    <name type="scientific">Pelagibacterium flavum</name>
    <dbReference type="NCBI Taxonomy" id="2984530"/>
    <lineage>
        <taxon>Bacteria</taxon>
        <taxon>Pseudomonadati</taxon>
        <taxon>Pseudomonadota</taxon>
        <taxon>Alphaproteobacteria</taxon>
        <taxon>Hyphomicrobiales</taxon>
        <taxon>Devosiaceae</taxon>
        <taxon>Pelagibacterium</taxon>
    </lineage>
</organism>
<keyword evidence="1" id="KW-1133">Transmembrane helix</keyword>
<keyword evidence="1" id="KW-0472">Membrane</keyword>